<dbReference type="eggNOG" id="COG4786">
    <property type="taxonomic scope" value="Bacteria"/>
</dbReference>
<dbReference type="InterPro" id="IPR001444">
    <property type="entry name" value="Flag_bb_rod_N"/>
</dbReference>
<dbReference type="InterPro" id="IPR020013">
    <property type="entry name" value="Flagellar_FlgE/F/G"/>
</dbReference>
<dbReference type="Pfam" id="PF00460">
    <property type="entry name" value="Flg_bb_rod"/>
    <property type="match status" value="1"/>
</dbReference>
<dbReference type="PANTHER" id="PTHR30435:SF19">
    <property type="entry name" value="FLAGELLAR BASAL-BODY ROD PROTEIN FLGG"/>
    <property type="match status" value="1"/>
</dbReference>
<dbReference type="NCBIfam" id="TIGR03506">
    <property type="entry name" value="FlgEFG_subfam"/>
    <property type="match status" value="1"/>
</dbReference>
<dbReference type="AlphaFoldDB" id="E6U6H9"/>
<accession>E6U6H9</accession>
<name>E6U6H9_ETHHY</name>
<dbReference type="Proteomes" id="UP000001551">
    <property type="component" value="Chromosome"/>
</dbReference>
<gene>
    <name evidence="6" type="ordered locus">Ethha_2556</name>
</gene>
<dbReference type="STRING" id="663278.Ethha_2556"/>
<dbReference type="PANTHER" id="PTHR30435">
    <property type="entry name" value="FLAGELLAR PROTEIN"/>
    <property type="match status" value="1"/>
</dbReference>
<evidence type="ECO:0000313" key="7">
    <source>
        <dbReference type="Proteomes" id="UP000001551"/>
    </source>
</evidence>
<keyword evidence="2" id="KW-0975">Bacterial flagellum</keyword>
<feature type="domain" description="Flagellar basal body rod protein N-terminal" evidence="3">
    <location>
        <begin position="15"/>
        <end position="34"/>
    </location>
</feature>
<organism evidence="6 7">
    <name type="scientific">Ethanoligenens harbinense (strain DSM 18485 / JCM 12961 / CGMCC 1.5033 / YUAN-3)</name>
    <dbReference type="NCBI Taxonomy" id="663278"/>
    <lineage>
        <taxon>Bacteria</taxon>
        <taxon>Bacillati</taxon>
        <taxon>Bacillota</taxon>
        <taxon>Clostridia</taxon>
        <taxon>Eubacteriales</taxon>
        <taxon>Oscillospiraceae</taxon>
        <taxon>Ethanoligenens</taxon>
    </lineage>
</organism>
<dbReference type="SUPFAM" id="SSF117143">
    <property type="entry name" value="Flagellar hook protein flgE"/>
    <property type="match status" value="1"/>
</dbReference>
<sequence>MIQAFFGGAASLRSRQTAMDVIANDIANVNTAGYVQRDTDFSDLLYDSMVRPENPSYANELEGSGAGVDAVVADASAGSFVQTGSLLNFAPRGEGFFAVRDAQGVVSYTRDGTFTAQPENGAAVLVDAQGRTVLDAQGNAIAVQNGVPQTQPGVFAFAFPQNLTALGGSLFAASASSGAAQVSDEGVLQGAYETSNVDLSSEMGNMIVTQRGFQMNARVVSTADQIESYVNDLH</sequence>
<feature type="domain" description="Flagellar basal-body/hook protein C-terminal" evidence="4">
    <location>
        <begin position="189"/>
        <end position="233"/>
    </location>
</feature>
<dbReference type="GO" id="GO:0071978">
    <property type="term" value="P:bacterial-type flagellum-dependent swarming motility"/>
    <property type="evidence" value="ECO:0007669"/>
    <property type="project" value="TreeGrafter"/>
</dbReference>
<dbReference type="InterPro" id="IPR037925">
    <property type="entry name" value="FlgE/F/G-like"/>
</dbReference>
<dbReference type="KEGG" id="eha:Ethha_2556"/>
<dbReference type="RefSeq" id="WP_013486392.1">
    <property type="nucleotide sequence ID" value="NC_014828.1"/>
</dbReference>
<keyword evidence="6" id="KW-0969">Cilium</keyword>
<keyword evidence="6" id="KW-0966">Cell projection</keyword>
<comment type="similarity">
    <text evidence="1 2">Belongs to the flagella basal body rod proteins family.</text>
</comment>
<evidence type="ECO:0000256" key="1">
    <source>
        <dbReference type="ARBA" id="ARBA00009677"/>
    </source>
</evidence>
<dbReference type="EMBL" id="CP002400">
    <property type="protein sequence ID" value="ADU28049.1"/>
    <property type="molecule type" value="Genomic_DNA"/>
</dbReference>
<evidence type="ECO:0000259" key="5">
    <source>
        <dbReference type="Pfam" id="PF22692"/>
    </source>
</evidence>
<reference evidence="6 7" key="1">
    <citation type="submission" date="2010-12" db="EMBL/GenBank/DDBJ databases">
        <title>Complete sequence of Ethanoligenens harbinense YUAN-3.</title>
        <authorList>
            <person name="Lucas S."/>
            <person name="Copeland A."/>
            <person name="Lapidus A."/>
            <person name="Cheng J.-F."/>
            <person name="Bruce D."/>
            <person name="Goodwin L."/>
            <person name="Pitluck S."/>
            <person name="Chertkov O."/>
            <person name="Misra M."/>
            <person name="Detter J.C."/>
            <person name="Han C."/>
            <person name="Tapia R."/>
            <person name="Land M."/>
            <person name="Hauser L."/>
            <person name="Jeffries C."/>
            <person name="Kyrpides N."/>
            <person name="Ivanova N."/>
            <person name="Mikhailova N."/>
            <person name="Wang A."/>
            <person name="Mouttaki H."/>
            <person name="He Z."/>
            <person name="Zhou J."/>
            <person name="Hemme C.L."/>
            <person name="Woyke T."/>
        </authorList>
    </citation>
    <scope>NUCLEOTIDE SEQUENCE [LARGE SCALE GENOMIC DNA]</scope>
    <source>
        <strain evidence="7">DSM 18485 / JCM 12961 / CGMCC 1.5033 / YUAN-3</strain>
    </source>
</reference>
<keyword evidence="7" id="KW-1185">Reference proteome</keyword>
<keyword evidence="6" id="KW-0282">Flagellum</keyword>
<evidence type="ECO:0000259" key="4">
    <source>
        <dbReference type="Pfam" id="PF06429"/>
    </source>
</evidence>
<dbReference type="GO" id="GO:0009425">
    <property type="term" value="C:bacterial-type flagellum basal body"/>
    <property type="evidence" value="ECO:0007669"/>
    <property type="project" value="UniProtKB-SubCell"/>
</dbReference>
<dbReference type="Pfam" id="PF06429">
    <property type="entry name" value="Flg_bbr_C"/>
    <property type="match status" value="1"/>
</dbReference>
<comment type="subcellular location">
    <subcellularLocation>
        <location evidence="2">Bacterial flagellum basal body</location>
    </subcellularLocation>
</comment>
<evidence type="ECO:0000259" key="3">
    <source>
        <dbReference type="Pfam" id="PF00460"/>
    </source>
</evidence>
<evidence type="ECO:0000313" key="6">
    <source>
        <dbReference type="EMBL" id="ADU28049.1"/>
    </source>
</evidence>
<proteinExistence type="inferred from homology"/>
<dbReference type="InterPro" id="IPR053967">
    <property type="entry name" value="LlgE_F_G-like_D1"/>
</dbReference>
<dbReference type="HOGENOM" id="CLU_013687_0_2_9"/>
<evidence type="ECO:0000256" key="2">
    <source>
        <dbReference type="RuleBase" id="RU362116"/>
    </source>
</evidence>
<dbReference type="Pfam" id="PF22692">
    <property type="entry name" value="LlgE_F_G_D1"/>
    <property type="match status" value="1"/>
</dbReference>
<dbReference type="InterPro" id="IPR010930">
    <property type="entry name" value="Flg_bb/hook_C_dom"/>
</dbReference>
<protein>
    <submittedName>
        <fullName evidence="6">Flagellar hook-basal body protein</fullName>
    </submittedName>
</protein>
<feature type="domain" description="Flagellar hook protein FlgE/F/G-like D1" evidence="5">
    <location>
        <begin position="92"/>
        <end position="145"/>
    </location>
</feature>